<dbReference type="Proteomes" id="UP000593663">
    <property type="component" value="Chromosome 1"/>
</dbReference>
<dbReference type="PIRSF" id="PIRSF036466">
    <property type="entry name" value="UCP036466"/>
    <property type="match status" value="1"/>
</dbReference>
<evidence type="ECO:0000313" key="11">
    <source>
        <dbReference type="Proteomes" id="UP000628109"/>
    </source>
</evidence>
<dbReference type="RefSeq" id="WP_025551823.1">
    <property type="nucleotide sequence ID" value="NZ_BATN01000143.1"/>
</dbReference>
<reference evidence="6" key="4">
    <citation type="submission" date="2017-10" db="EMBL/GenBank/DDBJ databases">
        <title>Bioaugmenting a lab-scale membrane bioreactor with Sphingobium fuliginis OMI to degrade 4-tert-butylphenol.</title>
        <authorList>
            <person name="Takada K."/>
            <person name="Shiba T."/>
            <person name="Soda S."/>
            <person name="Inoue D."/>
            <person name="Miyake M."/>
            <person name="Eguchi M."/>
            <person name="Ike M."/>
        </authorList>
    </citation>
    <scope>NUCLEOTIDE SEQUENCE</scope>
    <source>
        <strain evidence="6">OMI</strain>
    </source>
</reference>
<evidence type="ECO:0000256" key="3">
    <source>
        <dbReference type="ARBA" id="ARBA00022989"/>
    </source>
</evidence>
<gene>
    <name evidence="7" type="ORF">GCM10019071_40080</name>
    <name evidence="8" type="ORF">H5V43_07275</name>
    <name evidence="6" type="ORF">SFOMI_1605</name>
</gene>
<dbReference type="Proteomes" id="UP000628109">
    <property type="component" value="Unassembled WGS sequence"/>
</dbReference>
<reference evidence="7" key="9">
    <citation type="submission" date="2024-05" db="EMBL/GenBank/DDBJ databases">
        <authorList>
            <person name="Sun Q."/>
            <person name="Sedlacek I."/>
        </authorList>
    </citation>
    <scope>NUCLEOTIDE SEQUENCE</scope>
    <source>
        <strain evidence="7">CCM 7327</strain>
    </source>
</reference>
<keyword evidence="11" id="KW-1185">Reference proteome</keyword>
<reference evidence="11" key="6">
    <citation type="journal article" date="2019" name="Int. J. Syst. Evol. Microbiol.">
        <title>The Global Catalogue of Microorganisms (GCM) 10K type strain sequencing project: providing services to taxonomists for standard genome sequencing and annotation.</title>
        <authorList>
            <consortium name="The Broad Institute Genomics Platform"/>
            <consortium name="The Broad Institute Genome Sequencing Center for Infectious Disease"/>
            <person name="Wu L."/>
            <person name="Ma J."/>
        </authorList>
    </citation>
    <scope>NUCLEOTIDE SEQUENCE [LARGE SCALE GENOMIC DNA]</scope>
    <source>
        <strain evidence="11">CCM 7327</strain>
    </source>
</reference>
<dbReference type="InterPro" id="IPR009760">
    <property type="entry name" value="DUF1328"/>
</dbReference>
<comment type="subcellular location">
    <subcellularLocation>
        <location evidence="5">Cell membrane</location>
        <topology evidence="5">Single-pass membrane protein</topology>
    </subcellularLocation>
</comment>
<evidence type="ECO:0000313" key="9">
    <source>
        <dbReference type="Proteomes" id="UP000221538"/>
    </source>
</evidence>
<dbReference type="Proteomes" id="UP000221538">
    <property type="component" value="Unassembled WGS sequence"/>
</dbReference>
<reference evidence="7" key="3">
    <citation type="journal article" date="2014" name="Int. J. Syst. Evol. Microbiol.">
        <title>Complete genome of a new Firmicutes species belonging to the dominant human colonic microbiota ('Ruminococcus bicirculans') reveals two chromosomes and a selective capacity to utilize plant glucans.</title>
        <authorList>
            <consortium name="NISC Comparative Sequencing Program"/>
            <person name="Wegmann U."/>
            <person name="Louis P."/>
            <person name="Goesmann A."/>
            <person name="Henrissat B."/>
            <person name="Duncan S.H."/>
            <person name="Flint H.J."/>
        </authorList>
    </citation>
    <scope>NUCLEOTIDE SEQUENCE</scope>
    <source>
        <strain evidence="7">CCM 7327</strain>
    </source>
</reference>
<dbReference type="Pfam" id="PF07043">
    <property type="entry name" value="DUF1328"/>
    <property type="match status" value="1"/>
</dbReference>
<evidence type="ECO:0000313" key="8">
    <source>
        <dbReference type="EMBL" id="QOT72901.1"/>
    </source>
</evidence>
<evidence type="ECO:0000313" key="10">
    <source>
        <dbReference type="Proteomes" id="UP000593663"/>
    </source>
</evidence>
<organism evidence="6 9">
    <name type="scientific">Sphingobium fuliginis (strain ATCC 27551)</name>
    <dbReference type="NCBI Taxonomy" id="336203"/>
    <lineage>
        <taxon>Bacteria</taxon>
        <taxon>Pseudomonadati</taxon>
        <taxon>Pseudomonadota</taxon>
        <taxon>Alphaproteobacteria</taxon>
        <taxon>Sphingomonadales</taxon>
        <taxon>Sphingomonadaceae</taxon>
        <taxon>Sphingobium</taxon>
    </lineage>
</organism>
<dbReference type="EMBL" id="CP060035">
    <property type="protein sequence ID" value="QOT72901.1"/>
    <property type="molecule type" value="Genomic_DNA"/>
</dbReference>
<evidence type="ECO:0000313" key="6">
    <source>
        <dbReference type="EMBL" id="GAY21072.1"/>
    </source>
</evidence>
<dbReference type="EMBL" id="BMDU01000012">
    <property type="protein sequence ID" value="GGA05363.1"/>
    <property type="molecule type" value="Genomic_DNA"/>
</dbReference>
<accession>A0A292Z711</accession>
<comment type="similarity">
    <text evidence="5">Belongs to the UPF0391 family.</text>
</comment>
<evidence type="ECO:0000256" key="4">
    <source>
        <dbReference type="ARBA" id="ARBA00023136"/>
    </source>
</evidence>
<keyword evidence="1 5" id="KW-1003">Cell membrane</keyword>
<proteinExistence type="inferred from homology"/>
<reference evidence="6" key="5">
    <citation type="submission" date="2017-10" db="EMBL/GenBank/DDBJ databases">
        <authorList>
            <person name="Banno H."/>
            <person name="Chua N.-H."/>
        </authorList>
    </citation>
    <scope>NUCLEOTIDE SEQUENCE</scope>
    <source>
        <strain evidence="6">OMI</strain>
    </source>
</reference>
<dbReference type="GO" id="GO:0005886">
    <property type="term" value="C:plasma membrane"/>
    <property type="evidence" value="ECO:0007669"/>
    <property type="project" value="UniProtKB-SubCell"/>
</dbReference>
<reference evidence="6 9" key="2">
    <citation type="journal article" date="2013" name="Environ. Sci. Technol.">
        <title>The 4-tert-butylphenol-utilizing bacterium Sphingobium fuliginis OMI can degrade bisphenols via phenolic ring hydroxylation and meta-cleavage pathway.</title>
        <authorList>
            <person name="Ogata Y."/>
            <person name="Goda S."/>
            <person name="Toyama T."/>
            <person name="Sei K."/>
            <person name="Ike M."/>
        </authorList>
    </citation>
    <scope>NUCLEOTIDE SEQUENCE [LARGE SCALE GENOMIC DNA]</scope>
    <source>
        <strain evidence="6 9">OMI</strain>
    </source>
</reference>
<dbReference type="HAMAP" id="MF_01361">
    <property type="entry name" value="UPF0391"/>
    <property type="match status" value="1"/>
</dbReference>
<evidence type="ECO:0000256" key="5">
    <source>
        <dbReference type="HAMAP-Rule" id="MF_01361"/>
    </source>
</evidence>
<name>A0A292Z711_SPHSA</name>
<reference evidence="6 9" key="1">
    <citation type="journal article" date="2013" name="Biodegradation">
        <title>Occurrence of 4-tert-butylphenol (4-t-BP) biodegradation in an aquatic sample caused by the presence of Spirodela polyrrhiza and isolation of a 4-t-BP-utilizing bacterium.</title>
        <authorList>
            <person name="Ogata Y."/>
            <person name="Toyama T."/>
            <person name="Yu N."/>
            <person name="Wang X."/>
            <person name="Sei K."/>
            <person name="Ike M."/>
        </authorList>
    </citation>
    <scope>NUCLEOTIDE SEQUENCE [LARGE SCALE GENOMIC DNA]</scope>
    <source>
        <strain evidence="6 9">OMI</strain>
    </source>
</reference>
<dbReference type="EMBL" id="BEWI01000031">
    <property type="protein sequence ID" value="GAY21072.1"/>
    <property type="molecule type" value="Genomic_DNA"/>
</dbReference>
<dbReference type="KEGG" id="sbar:H5V43_07275"/>
<keyword evidence="3 5" id="KW-1133">Transmembrane helix</keyword>
<protein>
    <recommendedName>
        <fullName evidence="5">UPF0391 membrane protein GCM10019071_40080</fullName>
    </recommendedName>
</protein>
<reference evidence="8" key="8">
    <citation type="journal article" date="2021" name="Microbiol. Resour. Announc.">
        <title>Complete Genome Sequence of Sphingobium barthaii KK22, a High-Molecular-Weight Polycyclic Aromatic Hydrocarbon-Degrading Soil Bacterium.</title>
        <authorList>
            <person name="Mori J.F."/>
            <person name="Kanaly R.A."/>
        </authorList>
    </citation>
    <scope>NUCLEOTIDE SEQUENCE</scope>
    <source>
        <strain evidence="8">KK22</strain>
    </source>
</reference>
<dbReference type="AlphaFoldDB" id="A0A292Z711"/>
<evidence type="ECO:0000256" key="2">
    <source>
        <dbReference type="ARBA" id="ARBA00022692"/>
    </source>
</evidence>
<reference evidence="10" key="7">
    <citation type="submission" date="2020-08" db="EMBL/GenBank/DDBJ databases">
        <title>Complete genome sequence of Sphingobium barthaii strain KK22, a high-molecular-weight polycyclic aromatic hydrocarbon-degrading soil bacterium.</title>
        <authorList>
            <person name="Mori J.F."/>
            <person name="Kanaly R.A."/>
        </authorList>
    </citation>
    <scope>NUCLEOTIDE SEQUENCE [LARGE SCALE GENOMIC DNA]</scope>
    <source>
        <strain evidence="10">KK22</strain>
    </source>
</reference>
<evidence type="ECO:0000256" key="1">
    <source>
        <dbReference type="ARBA" id="ARBA00022475"/>
    </source>
</evidence>
<keyword evidence="2 5" id="KW-0812">Transmembrane</keyword>
<evidence type="ECO:0000313" key="7">
    <source>
        <dbReference type="EMBL" id="GGA05363.1"/>
    </source>
</evidence>
<feature type="transmembrane region" description="Helical" evidence="5">
    <location>
        <begin position="33"/>
        <end position="53"/>
    </location>
</feature>
<keyword evidence="4 5" id="KW-0472">Membrane</keyword>
<sequence>MIRLAIISLVIAAVLAILGFGGAAGAFVGIAKFLFVLAIALFVIFLVLGLMAGKGIKNAIDR</sequence>